<comment type="caution">
    <text evidence="1">The sequence shown here is derived from an EMBL/GenBank/DDBJ whole genome shotgun (WGS) entry which is preliminary data.</text>
</comment>
<dbReference type="EMBL" id="BOQP01000034">
    <property type="protein sequence ID" value="GIM78331.1"/>
    <property type="molecule type" value="Genomic_DNA"/>
</dbReference>
<dbReference type="AlphaFoldDB" id="A0A919STM8"/>
<name>A0A919STM8_9ACTN</name>
<proteinExistence type="predicted"/>
<protein>
    <submittedName>
        <fullName evidence="1">Uncharacterized protein</fullName>
    </submittedName>
</protein>
<sequence length="105" mass="10940">MSWRARARDEICLSECAPAVVDGTAQAAAALIASSAAWCGAARGPQNRRASAELARAVVAAARAQQAVSTAEIRIGPTWWGQALGSCLLASRHQEKRVSPQGRTG</sequence>
<reference evidence="1" key="1">
    <citation type="submission" date="2021-03" db="EMBL/GenBank/DDBJ databases">
        <title>Whole genome shotgun sequence of Actinoplanes consettensis NBRC 14913.</title>
        <authorList>
            <person name="Komaki H."/>
            <person name="Tamura T."/>
        </authorList>
    </citation>
    <scope>NUCLEOTIDE SEQUENCE</scope>
    <source>
        <strain evidence="1">NBRC 14913</strain>
    </source>
</reference>
<keyword evidence="2" id="KW-1185">Reference proteome</keyword>
<evidence type="ECO:0000313" key="1">
    <source>
        <dbReference type="EMBL" id="GIM78331.1"/>
    </source>
</evidence>
<gene>
    <name evidence="1" type="ORF">Aco04nite_59910</name>
</gene>
<organism evidence="1 2">
    <name type="scientific">Winogradskya consettensis</name>
    <dbReference type="NCBI Taxonomy" id="113560"/>
    <lineage>
        <taxon>Bacteria</taxon>
        <taxon>Bacillati</taxon>
        <taxon>Actinomycetota</taxon>
        <taxon>Actinomycetes</taxon>
        <taxon>Micromonosporales</taxon>
        <taxon>Micromonosporaceae</taxon>
        <taxon>Winogradskya</taxon>
    </lineage>
</organism>
<dbReference type="Proteomes" id="UP000680865">
    <property type="component" value="Unassembled WGS sequence"/>
</dbReference>
<accession>A0A919STM8</accession>
<evidence type="ECO:0000313" key="2">
    <source>
        <dbReference type="Proteomes" id="UP000680865"/>
    </source>
</evidence>